<keyword evidence="2" id="KW-0808">Transferase</keyword>
<organism evidence="2 3">
    <name type="scientific">Secundilactobacillus pentosiphilus</name>
    <dbReference type="NCBI Taxonomy" id="1714682"/>
    <lineage>
        <taxon>Bacteria</taxon>
        <taxon>Bacillati</taxon>
        <taxon>Bacillota</taxon>
        <taxon>Bacilli</taxon>
        <taxon>Lactobacillales</taxon>
        <taxon>Lactobacillaceae</taxon>
        <taxon>Secundilactobacillus</taxon>
    </lineage>
</organism>
<dbReference type="AlphaFoldDB" id="A0A1Z5IMN8"/>
<dbReference type="InterPro" id="IPR002052">
    <property type="entry name" value="DNA_methylase_N6_adenine_CS"/>
</dbReference>
<gene>
    <name evidence="2" type="ORF">IWT140_00617</name>
</gene>
<evidence type="ECO:0000313" key="3">
    <source>
        <dbReference type="Proteomes" id="UP000198430"/>
    </source>
</evidence>
<name>A0A1Z5IMN8_9LACO</name>
<dbReference type="EMBL" id="BCMH01000002">
    <property type="protein sequence ID" value="GAX03019.1"/>
    <property type="molecule type" value="Genomic_DNA"/>
</dbReference>
<dbReference type="Pfam" id="PF05175">
    <property type="entry name" value="MTS"/>
    <property type="match status" value="1"/>
</dbReference>
<keyword evidence="2" id="KW-0489">Methyltransferase</keyword>
<feature type="domain" description="Methyltransferase small" evidence="1">
    <location>
        <begin position="44"/>
        <end position="167"/>
    </location>
</feature>
<dbReference type="GO" id="GO:0008757">
    <property type="term" value="F:S-adenosylmethionine-dependent methyltransferase activity"/>
    <property type="evidence" value="ECO:0007669"/>
    <property type="project" value="UniProtKB-ARBA"/>
</dbReference>
<dbReference type="PROSITE" id="PS00092">
    <property type="entry name" value="N6_MTASE"/>
    <property type="match status" value="1"/>
</dbReference>
<accession>A0A1Z5IMN8</accession>
<dbReference type="InterPro" id="IPR029063">
    <property type="entry name" value="SAM-dependent_MTases_sf"/>
</dbReference>
<dbReference type="SUPFAM" id="SSF53335">
    <property type="entry name" value="S-adenosyl-L-methionine-dependent methyltransferases"/>
    <property type="match status" value="1"/>
</dbReference>
<dbReference type="InterPro" id="IPR007848">
    <property type="entry name" value="Small_mtfrase_dom"/>
</dbReference>
<dbReference type="InterPro" id="IPR050210">
    <property type="entry name" value="tRNA_Adenine-N(6)_MTase"/>
</dbReference>
<protein>
    <submittedName>
        <fullName evidence="2">Methyltransferase</fullName>
    </submittedName>
</protein>
<dbReference type="Proteomes" id="UP000198430">
    <property type="component" value="Unassembled WGS sequence"/>
</dbReference>
<dbReference type="GO" id="GO:0003676">
    <property type="term" value="F:nucleic acid binding"/>
    <property type="evidence" value="ECO:0007669"/>
    <property type="project" value="InterPro"/>
</dbReference>
<proteinExistence type="predicted"/>
<dbReference type="GO" id="GO:0032259">
    <property type="term" value="P:methylation"/>
    <property type="evidence" value="ECO:0007669"/>
    <property type="project" value="UniProtKB-KW"/>
</dbReference>
<dbReference type="PANTHER" id="PTHR47739">
    <property type="entry name" value="TRNA1(VAL) (ADENINE(37)-N6)-METHYLTRANSFERASE"/>
    <property type="match status" value="1"/>
</dbReference>
<evidence type="ECO:0000259" key="1">
    <source>
        <dbReference type="Pfam" id="PF05175"/>
    </source>
</evidence>
<dbReference type="PANTHER" id="PTHR47739:SF1">
    <property type="entry name" value="TRNA1(VAL) (ADENINE(37)-N6)-METHYLTRANSFERASE"/>
    <property type="match status" value="1"/>
</dbReference>
<sequence length="274" mass="30393">MKQVTTIVAIIRKNSRNINGMGDYLTAPELLPGERVDQLYSQDIKIIQSPQVFSFSLDAVLLANFAKPPLKQSGKLVDLCAGNGAVGLFMSPRVKGQIAMVEIQPRLADMARRSVALNQLEDKITVYEQDLATIFDQIRKDSVATVVCNPPYFADLPDSKKNPNQYLAIARHEIATSLETVVEVTSGLLKTTGKAFFVYRPDRLLDLTSMMAKHRLAVKRLQFVYPKPGRDANIVLVEAIKDGRMTGLKVLPSLMTYDEAGEYSAPVKKMLYGD</sequence>
<keyword evidence="3" id="KW-1185">Reference proteome</keyword>
<evidence type="ECO:0000313" key="2">
    <source>
        <dbReference type="EMBL" id="GAX03019.1"/>
    </source>
</evidence>
<dbReference type="Gene3D" id="3.40.50.150">
    <property type="entry name" value="Vaccinia Virus protein VP39"/>
    <property type="match status" value="1"/>
</dbReference>
<dbReference type="GO" id="GO:0008170">
    <property type="term" value="F:N-methyltransferase activity"/>
    <property type="evidence" value="ECO:0007669"/>
    <property type="project" value="UniProtKB-ARBA"/>
</dbReference>
<reference evidence="2 3" key="1">
    <citation type="submission" date="2015-11" db="EMBL/GenBank/DDBJ databases">
        <title>Draft genome sequences of new species of the genus Lactobacillus isolated from orchardgrass silage.</title>
        <authorList>
            <person name="Tohno M."/>
            <person name="Tanizawa Y."/>
            <person name="Arita M."/>
        </authorList>
    </citation>
    <scope>NUCLEOTIDE SEQUENCE [LARGE SCALE GENOMIC DNA]</scope>
    <source>
        <strain evidence="2 3">IWT140</strain>
    </source>
</reference>
<comment type="caution">
    <text evidence="2">The sequence shown here is derived from an EMBL/GenBank/DDBJ whole genome shotgun (WGS) entry which is preliminary data.</text>
</comment>
<dbReference type="CDD" id="cd02440">
    <property type="entry name" value="AdoMet_MTases"/>
    <property type="match status" value="1"/>
</dbReference>